<dbReference type="EMBL" id="AMPZ03000002">
    <property type="protein sequence ID" value="KAH9592095.1"/>
    <property type="molecule type" value="Genomic_DNA"/>
</dbReference>
<dbReference type="Proteomes" id="UP000471633">
    <property type="component" value="Unassembled WGS sequence"/>
</dbReference>
<feature type="coiled-coil region" evidence="1">
    <location>
        <begin position="162"/>
        <end position="189"/>
    </location>
</feature>
<keyword evidence="2" id="KW-1133">Transmembrane helix</keyword>
<dbReference type="CTD" id="24592543"/>
<accession>A0A922LRV2</accession>
<keyword evidence="2" id="KW-0472">Membrane</keyword>
<gene>
    <name evidence="3" type="ORF">MS3_00004143</name>
</gene>
<comment type="caution">
    <text evidence="3">The sequence shown here is derived from an EMBL/GenBank/DDBJ whole genome shotgun (WGS) entry which is preliminary data.</text>
</comment>
<evidence type="ECO:0000313" key="3">
    <source>
        <dbReference type="EMBL" id="KAH9592095.1"/>
    </source>
</evidence>
<reference evidence="3" key="3">
    <citation type="submission" date="2021-06" db="EMBL/GenBank/DDBJ databases">
        <title>Chromosome-level genome assembly for S. haematobium.</title>
        <authorList>
            <person name="Stroehlein A.J."/>
        </authorList>
    </citation>
    <scope>NUCLEOTIDE SEQUENCE</scope>
</reference>
<dbReference type="GeneID" id="24592543"/>
<keyword evidence="4" id="KW-1185">Reference proteome</keyword>
<sequence length="804" mass="93696">MYTNANYDELPHCSSLERCDRLKHEKELLIEEIAKLYCHLQSAEDAIAEHSTKEDLLSQKLNSLSEIAAERDELLDRLDKEMTYKYTLERSLEEQKCRNVELESKAVVFEDKEAMLSNKLFKLEKQLAERDEHIKELFHIIHDYENVLNRNQEQVTKKSHELFVAKSELSELRAKINDIEENINLMQICSSKFNEVEENIQSISSYEGSNLPRNVPDIDHSQSKISVIQSHNEESLIQVQPPTAKINQKSLADELFEMEADHSILLRYGIRNSFTFENKTVEESLRDLSIRLHTFKLELRCKRNLLRHYDYCLLDYEKIHEGKRYWSAEDINDFKCESETYFHLIIKQCTEISVLTGMHFQKAPTLWTNVPSNFGARFPMTLINRSTLETRSSSTHAVFFSGRFGKKGRDTRNGTVKHEKKGVDDWSLVPVITERSQLTKTNYLIANQENETLVNNKLLKSFPASIEQLTDILEADHKTLLCGINMGQLKKTHIEISLTREVLKLGKISAFLKLGKRIKPMNFQNLKPEQIRSNFGEQIYNLLESRNSSFTPDNTFTNAVSSYILTLNKIMSLVRFLPLHDDHSSHDKGGYLRQLLKYLETQIYLFIQELLQYRDPKPMGSSQENIHEKTFNDTTDGYTYSFKESNSQNETKSLSQYSNMEMNLKFRNSPDQKSKRGSQMLLNIPNLEKPKCLQISYCNNVIKRAISHTKHRLSDMPKRLTIDLKLNNLMLLFFCCIFCYFTLPVIMHEISRFSDSSMYDSSTLKFYSYIRHTVKNATETYSVLCSKLFDITLSLQYSDGYRPI</sequence>
<reference evidence="3" key="4">
    <citation type="journal article" date="2022" name="PLoS Pathog.">
        <title>Chromosome-level genome of Schistosoma haematobium underpins genome-wide explorations of molecular variation.</title>
        <authorList>
            <person name="Stroehlein A.J."/>
            <person name="Korhonen P.K."/>
            <person name="Lee V.V."/>
            <person name="Ralph S.A."/>
            <person name="Mentink-Kane M."/>
            <person name="You H."/>
            <person name="McManus D.P."/>
            <person name="Tchuente L.T."/>
            <person name="Stothard J.R."/>
            <person name="Kaur P."/>
            <person name="Dudchenko O."/>
            <person name="Aiden E.L."/>
            <person name="Yang B."/>
            <person name="Yang H."/>
            <person name="Emery A.M."/>
            <person name="Webster B.L."/>
            <person name="Brindley P.J."/>
            <person name="Rollinson D."/>
            <person name="Chang B.C.H."/>
            <person name="Gasser R.B."/>
            <person name="Young N.D."/>
        </authorList>
    </citation>
    <scope>NUCLEOTIDE SEQUENCE</scope>
</reference>
<reference evidence="3" key="2">
    <citation type="journal article" date="2019" name="Gigascience">
        <title>High-quality Schistosoma haematobium genome achieved by single-molecule and long-range sequencing.</title>
        <authorList>
            <person name="Stroehlein A.J."/>
            <person name="Korhonen P.K."/>
            <person name="Chong T.M."/>
            <person name="Lim Y.L."/>
            <person name="Chan K.G."/>
            <person name="Webster B."/>
            <person name="Rollinson D."/>
            <person name="Brindley P.J."/>
            <person name="Gasser R.B."/>
            <person name="Young N.D."/>
        </authorList>
    </citation>
    <scope>NUCLEOTIDE SEQUENCE</scope>
</reference>
<evidence type="ECO:0000256" key="1">
    <source>
        <dbReference type="SAM" id="Coils"/>
    </source>
</evidence>
<reference evidence="3" key="1">
    <citation type="journal article" date="2012" name="Nat. Genet.">
        <title>Whole-genome sequence of Schistosoma haematobium.</title>
        <authorList>
            <person name="Young N.D."/>
            <person name="Jex A.R."/>
            <person name="Li B."/>
            <person name="Liu S."/>
            <person name="Yang L."/>
            <person name="Xiong Z."/>
            <person name="Li Y."/>
            <person name="Cantacessi C."/>
            <person name="Hall R.S."/>
            <person name="Xu X."/>
            <person name="Chen F."/>
            <person name="Wu X."/>
            <person name="Zerlotini A."/>
            <person name="Oliveira G."/>
            <person name="Hofmann A."/>
            <person name="Zhang G."/>
            <person name="Fang X."/>
            <person name="Kang Y."/>
            <person name="Campbell B.E."/>
            <person name="Loukas A."/>
            <person name="Ranganathan S."/>
            <person name="Rollinson D."/>
            <person name="Rinaldi G."/>
            <person name="Brindley P.J."/>
            <person name="Yang H."/>
            <person name="Wang J."/>
            <person name="Wang J."/>
            <person name="Gasser R.B."/>
        </authorList>
    </citation>
    <scope>NUCLEOTIDE SEQUENCE</scope>
</reference>
<evidence type="ECO:0000256" key="2">
    <source>
        <dbReference type="SAM" id="Phobius"/>
    </source>
</evidence>
<keyword evidence="2" id="KW-0812">Transmembrane</keyword>
<keyword evidence="1" id="KW-0175">Coiled coil</keyword>
<name>A0A922LRV2_SCHHA</name>
<feature type="transmembrane region" description="Helical" evidence="2">
    <location>
        <begin position="729"/>
        <end position="747"/>
    </location>
</feature>
<organism evidence="3 4">
    <name type="scientific">Schistosoma haematobium</name>
    <name type="common">Blood fluke</name>
    <dbReference type="NCBI Taxonomy" id="6185"/>
    <lineage>
        <taxon>Eukaryota</taxon>
        <taxon>Metazoa</taxon>
        <taxon>Spiralia</taxon>
        <taxon>Lophotrochozoa</taxon>
        <taxon>Platyhelminthes</taxon>
        <taxon>Trematoda</taxon>
        <taxon>Digenea</taxon>
        <taxon>Strigeidida</taxon>
        <taxon>Schistosomatoidea</taxon>
        <taxon>Schistosomatidae</taxon>
        <taxon>Schistosoma</taxon>
    </lineage>
</organism>
<proteinExistence type="predicted"/>
<evidence type="ECO:0000313" key="4">
    <source>
        <dbReference type="Proteomes" id="UP000471633"/>
    </source>
</evidence>
<dbReference type="AlphaFoldDB" id="A0A922LRV2"/>
<dbReference type="RefSeq" id="XP_051072169.1">
    <property type="nucleotide sequence ID" value="XM_051212028.1"/>
</dbReference>
<protein>
    <submittedName>
        <fullName evidence="3">Uncharacterized protein</fullName>
    </submittedName>
</protein>